<dbReference type="GO" id="GO:0005576">
    <property type="term" value="C:extracellular region"/>
    <property type="evidence" value="ECO:0007669"/>
    <property type="project" value="InterPro"/>
</dbReference>
<dbReference type="InterPro" id="IPR001855">
    <property type="entry name" value="Defensin_beta-like"/>
</dbReference>
<organism evidence="2 3">
    <name type="scientific">Salvator merianae</name>
    <name type="common">Argentine black and white tegu</name>
    <name type="synonym">Tupinambis merianae</name>
    <dbReference type="NCBI Taxonomy" id="96440"/>
    <lineage>
        <taxon>Eukaryota</taxon>
        <taxon>Metazoa</taxon>
        <taxon>Chordata</taxon>
        <taxon>Craniata</taxon>
        <taxon>Vertebrata</taxon>
        <taxon>Euteleostomi</taxon>
        <taxon>Lepidosauria</taxon>
        <taxon>Squamata</taxon>
        <taxon>Bifurcata</taxon>
        <taxon>Unidentata</taxon>
        <taxon>Episquamata</taxon>
        <taxon>Laterata</taxon>
        <taxon>Teiioidea</taxon>
        <taxon>Teiidae</taxon>
        <taxon>Salvator</taxon>
    </lineage>
</organism>
<evidence type="ECO:0000313" key="2">
    <source>
        <dbReference type="Ensembl" id="ENSSMRP00000003485.1"/>
    </source>
</evidence>
<dbReference type="Ensembl" id="ENSSMRT00000004153.1">
    <property type="protein sequence ID" value="ENSSMRP00000003485.1"/>
    <property type="gene ID" value="ENSSMRG00000002933.1"/>
</dbReference>
<keyword evidence="3" id="KW-1185">Reference proteome</keyword>
<dbReference type="SUPFAM" id="SSF57392">
    <property type="entry name" value="Defensin-like"/>
    <property type="match status" value="1"/>
</dbReference>
<protein>
    <recommendedName>
        <fullName evidence="1">Beta-defensin-like domain-containing protein</fullName>
    </recommendedName>
</protein>
<dbReference type="GO" id="GO:0006952">
    <property type="term" value="P:defense response"/>
    <property type="evidence" value="ECO:0007669"/>
    <property type="project" value="InterPro"/>
</dbReference>
<evidence type="ECO:0000259" key="1">
    <source>
        <dbReference type="Pfam" id="PF00711"/>
    </source>
</evidence>
<proteinExistence type="predicted"/>
<reference evidence="2" key="2">
    <citation type="submission" date="2025-09" db="UniProtKB">
        <authorList>
            <consortium name="Ensembl"/>
        </authorList>
    </citation>
    <scope>IDENTIFICATION</scope>
</reference>
<dbReference type="Proteomes" id="UP000694421">
    <property type="component" value="Unplaced"/>
</dbReference>
<dbReference type="GeneTree" id="ENSGT01120000275057"/>
<name>A0A8D0B684_SALMN</name>
<dbReference type="Pfam" id="PF00711">
    <property type="entry name" value="Defensin_beta"/>
    <property type="match status" value="1"/>
</dbReference>
<reference evidence="2" key="1">
    <citation type="submission" date="2025-08" db="UniProtKB">
        <authorList>
            <consortium name="Ensembl"/>
        </authorList>
    </citation>
    <scope>IDENTIFICATION</scope>
</reference>
<feature type="domain" description="Beta-defensin-like" evidence="1">
    <location>
        <begin position="40"/>
        <end position="72"/>
    </location>
</feature>
<dbReference type="AlphaFoldDB" id="A0A8D0B684"/>
<accession>A0A8D0B684</accession>
<sequence>MWLFWRVGWSPINLHDFLSTQYLFNLIYAHADCSGIRNGIQCRNAGGYCFKIRCSSFYTQIGTCSWKDVCCR</sequence>
<evidence type="ECO:0000313" key="3">
    <source>
        <dbReference type="Proteomes" id="UP000694421"/>
    </source>
</evidence>
<dbReference type="Gene3D" id="3.10.360.10">
    <property type="entry name" value="Antimicrobial Peptide, Beta-defensin 2, Chain A"/>
    <property type="match status" value="1"/>
</dbReference>